<feature type="transmembrane region" description="Helical" evidence="2">
    <location>
        <begin position="374"/>
        <end position="406"/>
    </location>
</feature>
<evidence type="ECO:0000256" key="2">
    <source>
        <dbReference type="SAM" id="Phobius"/>
    </source>
</evidence>
<feature type="transmembrane region" description="Helical" evidence="2">
    <location>
        <begin position="418"/>
        <end position="439"/>
    </location>
</feature>
<keyword evidence="2" id="KW-0472">Membrane</keyword>
<dbReference type="InterPro" id="IPR009827">
    <property type="entry name" value="MatC_N"/>
</dbReference>
<feature type="transmembrane region" description="Helical" evidence="2">
    <location>
        <begin position="335"/>
        <end position="362"/>
    </location>
</feature>
<feature type="transmembrane region" description="Helical" evidence="2">
    <location>
        <begin position="6"/>
        <end position="26"/>
    </location>
</feature>
<gene>
    <name evidence="4" type="ORF">GCM10010191_04510</name>
</gene>
<feature type="region of interest" description="Disordered" evidence="1">
    <location>
        <begin position="216"/>
        <end position="240"/>
    </location>
</feature>
<reference evidence="4 5" key="1">
    <citation type="journal article" date="2019" name="Int. J. Syst. Evol. Microbiol.">
        <title>The Global Catalogue of Microorganisms (GCM) 10K type strain sequencing project: providing services to taxonomists for standard genome sequencing and annotation.</title>
        <authorList>
            <consortium name="The Broad Institute Genomics Platform"/>
            <consortium name="The Broad Institute Genome Sequencing Center for Infectious Disease"/>
            <person name="Wu L."/>
            <person name="Ma J."/>
        </authorList>
    </citation>
    <scope>NUCLEOTIDE SEQUENCE [LARGE SCALE GENOMIC DNA]</scope>
    <source>
        <strain evidence="4 5">JCM 3325</strain>
    </source>
</reference>
<evidence type="ECO:0000313" key="4">
    <source>
        <dbReference type="EMBL" id="GAA2400460.1"/>
    </source>
</evidence>
<sequence length="443" mass="45419">MLGTLRPVNMGAIALVGAFLVGWLIYDVDVETVLAGFPGSMFVILVGVTYLFGIAGYNGTVEKLVQAAVVTVRGRTGLVPWTMFLVPAALTAVGAAAPAACAIVIPIALKFAAKHRINRVMMSMMVIQGTTAGGFSPIGIYGVIVNDLGDKAGLPNNPGLLFAGTFFTTFVLAGIAFLTLGGRDLMSRRTHSTTTAVTKTVPVTAGSVGGETIVATGGPAENSTGHTAGSGTTSGDANEPTGNGRFSLEQLCTMTGILGVVFMTLVFDLDVGFVSLTIAVALSLIFTKSAQEAVGKVAWPTVLLICGIITYVSLLQDQGTIDWLGSGIADFDAPLLAAIVILFIGAVVSAFASTTALLGVVVPLATPFLLTDQIGVTAFIIALAVSSSVVDCSPLSTMGALAVANAEEDKRSKVFSGLMRWGLSLIIIAPIVTFLVLVLPSAA</sequence>
<evidence type="ECO:0000313" key="5">
    <source>
        <dbReference type="Proteomes" id="UP001501231"/>
    </source>
</evidence>
<feature type="transmembrane region" description="Helical" evidence="2">
    <location>
        <begin position="297"/>
        <end position="314"/>
    </location>
</feature>
<protein>
    <submittedName>
        <fullName evidence="4">SLC13 family permease</fullName>
    </submittedName>
</protein>
<evidence type="ECO:0000256" key="1">
    <source>
        <dbReference type="SAM" id="MobiDB-lite"/>
    </source>
</evidence>
<feature type="transmembrane region" description="Helical" evidence="2">
    <location>
        <begin position="33"/>
        <end position="55"/>
    </location>
</feature>
<keyword evidence="2" id="KW-0812">Transmembrane</keyword>
<feature type="transmembrane region" description="Helical" evidence="2">
    <location>
        <begin position="121"/>
        <end position="144"/>
    </location>
</feature>
<dbReference type="Pfam" id="PF07158">
    <property type="entry name" value="MatC_N"/>
    <property type="match status" value="1"/>
</dbReference>
<evidence type="ECO:0000259" key="3">
    <source>
        <dbReference type="Pfam" id="PF07158"/>
    </source>
</evidence>
<accession>A0ABN3IBV9</accession>
<dbReference type="EMBL" id="BAAARW010000002">
    <property type="protein sequence ID" value="GAA2400460.1"/>
    <property type="molecule type" value="Genomic_DNA"/>
</dbReference>
<feature type="domain" description="Dicarboxylate carrier MatC N-terminal" evidence="3">
    <location>
        <begin position="2"/>
        <end position="134"/>
    </location>
</feature>
<name>A0ABN3IBV9_9ACTN</name>
<feature type="transmembrane region" description="Helical" evidence="2">
    <location>
        <begin position="159"/>
        <end position="180"/>
    </location>
</feature>
<feature type="transmembrane region" description="Helical" evidence="2">
    <location>
        <begin position="257"/>
        <end position="285"/>
    </location>
</feature>
<organism evidence="4 5">
    <name type="scientific">Actinomadura vinacea</name>
    <dbReference type="NCBI Taxonomy" id="115336"/>
    <lineage>
        <taxon>Bacteria</taxon>
        <taxon>Bacillati</taxon>
        <taxon>Actinomycetota</taxon>
        <taxon>Actinomycetes</taxon>
        <taxon>Streptosporangiales</taxon>
        <taxon>Thermomonosporaceae</taxon>
        <taxon>Actinomadura</taxon>
    </lineage>
</organism>
<comment type="caution">
    <text evidence="4">The sequence shown here is derived from an EMBL/GenBank/DDBJ whole genome shotgun (WGS) entry which is preliminary data.</text>
</comment>
<keyword evidence="2" id="KW-1133">Transmembrane helix</keyword>
<feature type="transmembrane region" description="Helical" evidence="2">
    <location>
        <begin position="84"/>
        <end position="109"/>
    </location>
</feature>
<keyword evidence="5" id="KW-1185">Reference proteome</keyword>
<proteinExistence type="predicted"/>
<feature type="compositionally biased region" description="Low complexity" evidence="1">
    <location>
        <begin position="223"/>
        <end position="235"/>
    </location>
</feature>
<dbReference type="Proteomes" id="UP001501231">
    <property type="component" value="Unassembled WGS sequence"/>
</dbReference>